<protein>
    <recommendedName>
        <fullName evidence="2">CID domain-containing protein</fullName>
    </recommendedName>
</protein>
<dbReference type="InterPro" id="IPR008942">
    <property type="entry name" value="ENTH_VHS"/>
</dbReference>
<reference evidence="3 4" key="1">
    <citation type="journal article" date="2023" name="Plants (Basel)">
        <title>Bridging the Gap: Combining Genomics and Transcriptomics Approaches to Understand Stylosanthes scabra, an Orphan Legume from the Brazilian Caatinga.</title>
        <authorList>
            <person name="Ferreira-Neto J.R.C."/>
            <person name="da Silva M.D."/>
            <person name="Binneck E."/>
            <person name="de Melo N.F."/>
            <person name="da Silva R.H."/>
            <person name="de Melo A.L.T.M."/>
            <person name="Pandolfi V."/>
            <person name="Bustamante F.O."/>
            <person name="Brasileiro-Vidal A.C."/>
            <person name="Benko-Iseppon A.M."/>
        </authorList>
    </citation>
    <scope>NUCLEOTIDE SEQUENCE [LARGE SCALE GENOMIC DNA]</scope>
    <source>
        <tissue evidence="3">Leaves</tissue>
    </source>
</reference>
<sequence length="198" mass="22248">MYSENLILSAENPRPFAFQLPLSSSSTTTSTTLANAKPMSNEIAQKPPPSILVGRFKTLLKQRDDELRATLIGGAGHVPPPSTEEIVQIYEMLLSELTCNLKPIITDLTIIAEQQREHARGIADAICARILEVCLGFRGKVLLFFFFFLEFCKNPILEFGSKILLLLYLGESFSFRNLNDISWVLSLLHFILFCCFCL</sequence>
<dbReference type="PANTHER" id="PTHR15921:SF12">
    <property type="entry name" value="POLYADENYLATION AND CLEAVAGE FACTOR HOMOLOG 4"/>
    <property type="match status" value="1"/>
</dbReference>
<evidence type="ECO:0000259" key="2">
    <source>
        <dbReference type="PROSITE" id="PS51391"/>
    </source>
</evidence>
<accession>A0ABU6V8Y3</accession>
<dbReference type="PANTHER" id="PTHR15921">
    <property type="entry name" value="PRE-MRNA CLEAVAGE COMPLEX II"/>
    <property type="match status" value="1"/>
</dbReference>
<evidence type="ECO:0000313" key="3">
    <source>
        <dbReference type="EMBL" id="MED6168713.1"/>
    </source>
</evidence>
<evidence type="ECO:0000313" key="4">
    <source>
        <dbReference type="Proteomes" id="UP001341840"/>
    </source>
</evidence>
<dbReference type="InterPro" id="IPR006569">
    <property type="entry name" value="CID_dom"/>
</dbReference>
<organism evidence="3 4">
    <name type="scientific">Stylosanthes scabra</name>
    <dbReference type="NCBI Taxonomy" id="79078"/>
    <lineage>
        <taxon>Eukaryota</taxon>
        <taxon>Viridiplantae</taxon>
        <taxon>Streptophyta</taxon>
        <taxon>Embryophyta</taxon>
        <taxon>Tracheophyta</taxon>
        <taxon>Spermatophyta</taxon>
        <taxon>Magnoliopsida</taxon>
        <taxon>eudicotyledons</taxon>
        <taxon>Gunneridae</taxon>
        <taxon>Pentapetalae</taxon>
        <taxon>rosids</taxon>
        <taxon>fabids</taxon>
        <taxon>Fabales</taxon>
        <taxon>Fabaceae</taxon>
        <taxon>Papilionoideae</taxon>
        <taxon>50 kb inversion clade</taxon>
        <taxon>dalbergioids sensu lato</taxon>
        <taxon>Dalbergieae</taxon>
        <taxon>Pterocarpus clade</taxon>
        <taxon>Stylosanthes</taxon>
    </lineage>
</organism>
<keyword evidence="4" id="KW-1185">Reference proteome</keyword>
<proteinExistence type="predicted"/>
<dbReference type="EMBL" id="JASCZI010151072">
    <property type="protein sequence ID" value="MED6168713.1"/>
    <property type="molecule type" value="Genomic_DNA"/>
</dbReference>
<gene>
    <name evidence="3" type="ORF">PIB30_014178</name>
</gene>
<comment type="caution">
    <text evidence="3">The sequence shown here is derived from an EMBL/GenBank/DDBJ whole genome shotgun (WGS) entry which is preliminary data.</text>
</comment>
<dbReference type="PROSITE" id="PS51391">
    <property type="entry name" value="CID"/>
    <property type="match status" value="1"/>
</dbReference>
<dbReference type="InterPro" id="IPR045154">
    <property type="entry name" value="PCF11-like"/>
</dbReference>
<name>A0ABU6V8Y3_9FABA</name>
<dbReference type="SUPFAM" id="SSF48464">
    <property type="entry name" value="ENTH/VHS domain"/>
    <property type="match status" value="1"/>
</dbReference>
<dbReference type="Proteomes" id="UP001341840">
    <property type="component" value="Unassembled WGS sequence"/>
</dbReference>
<feature type="domain" description="CID" evidence="2">
    <location>
        <begin position="82"/>
        <end position="198"/>
    </location>
</feature>
<dbReference type="Gene3D" id="1.25.40.90">
    <property type="match status" value="1"/>
</dbReference>
<evidence type="ECO:0000256" key="1">
    <source>
        <dbReference type="ARBA" id="ARBA00022664"/>
    </source>
</evidence>
<keyword evidence="1" id="KW-0507">mRNA processing</keyword>